<protein>
    <recommendedName>
        <fullName evidence="16">Cation/H+ exchanger domain-containing protein</fullName>
    </recommendedName>
</protein>
<evidence type="ECO:0000256" key="3">
    <source>
        <dbReference type="ARBA" id="ARBA00022538"/>
    </source>
</evidence>
<evidence type="ECO:0000259" key="12">
    <source>
        <dbReference type="Pfam" id="PF23256"/>
    </source>
</evidence>
<feature type="transmembrane region" description="Helical" evidence="10">
    <location>
        <begin position="205"/>
        <end position="225"/>
    </location>
</feature>
<feature type="transmembrane region" description="Helical" evidence="10">
    <location>
        <begin position="330"/>
        <end position="351"/>
    </location>
</feature>
<evidence type="ECO:0000256" key="5">
    <source>
        <dbReference type="ARBA" id="ARBA00022958"/>
    </source>
</evidence>
<dbReference type="GO" id="GO:1902600">
    <property type="term" value="P:proton transmembrane transport"/>
    <property type="evidence" value="ECO:0007669"/>
    <property type="project" value="InterPro"/>
</dbReference>
<evidence type="ECO:0000256" key="10">
    <source>
        <dbReference type="SAM" id="Phobius"/>
    </source>
</evidence>
<keyword evidence="6 10" id="KW-1133">Transmembrane helix</keyword>
<feature type="transmembrane region" description="Helical" evidence="10">
    <location>
        <begin position="42"/>
        <end position="65"/>
    </location>
</feature>
<dbReference type="Gene3D" id="3.40.50.12370">
    <property type="match status" value="1"/>
</dbReference>
<comment type="similarity">
    <text evidence="9">Belongs to the monovalent cation:proton antiporter 2 (CPA2) transporter (TC 2.A.37) family. CHX (TC 2.A.37.4) subfamily.</text>
</comment>
<accession>A0AAN9RYT8</accession>
<keyword evidence="7" id="KW-0406">Ion transport</keyword>
<evidence type="ECO:0000256" key="6">
    <source>
        <dbReference type="ARBA" id="ARBA00022989"/>
    </source>
</evidence>
<feature type="domain" description="Cation/H+ exchanger transmembrane" evidence="11">
    <location>
        <begin position="64"/>
        <end position="427"/>
    </location>
</feature>
<keyword evidence="4 10" id="KW-0812">Transmembrane</keyword>
<proteinExistence type="inferred from homology"/>
<evidence type="ECO:0000259" key="13">
    <source>
        <dbReference type="Pfam" id="PF23259"/>
    </source>
</evidence>
<evidence type="ECO:0000256" key="8">
    <source>
        <dbReference type="ARBA" id="ARBA00023136"/>
    </source>
</evidence>
<dbReference type="GO" id="GO:0006885">
    <property type="term" value="P:regulation of pH"/>
    <property type="evidence" value="ECO:0007669"/>
    <property type="project" value="TreeGrafter"/>
</dbReference>
<keyword evidence="5" id="KW-0630">Potassium</keyword>
<dbReference type="Gene3D" id="1.20.1530.20">
    <property type="match status" value="1"/>
</dbReference>
<feature type="transmembrane region" description="Helical" evidence="10">
    <location>
        <begin position="245"/>
        <end position="267"/>
    </location>
</feature>
<dbReference type="GO" id="GO:0015297">
    <property type="term" value="F:antiporter activity"/>
    <property type="evidence" value="ECO:0007669"/>
    <property type="project" value="InterPro"/>
</dbReference>
<feature type="transmembrane region" description="Helical" evidence="10">
    <location>
        <begin position="138"/>
        <end position="158"/>
    </location>
</feature>
<dbReference type="EMBL" id="JAYMYS010000008">
    <property type="protein sequence ID" value="KAK7385595.1"/>
    <property type="molecule type" value="Genomic_DNA"/>
</dbReference>
<evidence type="ECO:0008006" key="16">
    <source>
        <dbReference type="Google" id="ProtNLM"/>
    </source>
</evidence>
<evidence type="ECO:0000313" key="15">
    <source>
        <dbReference type="Proteomes" id="UP001386955"/>
    </source>
</evidence>
<feature type="transmembrane region" description="Helical" evidence="10">
    <location>
        <begin position="170"/>
        <end position="193"/>
    </location>
</feature>
<dbReference type="AlphaFoldDB" id="A0AAN9RYT8"/>
<dbReference type="Pfam" id="PF23259">
    <property type="entry name" value="CHX17_C"/>
    <property type="match status" value="1"/>
</dbReference>
<gene>
    <name evidence="14" type="ORF">VNO78_31321</name>
</gene>
<organism evidence="14 15">
    <name type="scientific">Psophocarpus tetragonolobus</name>
    <name type="common">Winged bean</name>
    <name type="synonym">Dolichos tetragonolobus</name>
    <dbReference type="NCBI Taxonomy" id="3891"/>
    <lineage>
        <taxon>Eukaryota</taxon>
        <taxon>Viridiplantae</taxon>
        <taxon>Streptophyta</taxon>
        <taxon>Embryophyta</taxon>
        <taxon>Tracheophyta</taxon>
        <taxon>Spermatophyta</taxon>
        <taxon>Magnoliopsida</taxon>
        <taxon>eudicotyledons</taxon>
        <taxon>Gunneridae</taxon>
        <taxon>Pentapetalae</taxon>
        <taxon>rosids</taxon>
        <taxon>fabids</taxon>
        <taxon>Fabales</taxon>
        <taxon>Fabaceae</taxon>
        <taxon>Papilionoideae</taxon>
        <taxon>50 kb inversion clade</taxon>
        <taxon>NPAAA clade</taxon>
        <taxon>indigoferoid/millettioid clade</taxon>
        <taxon>Phaseoleae</taxon>
        <taxon>Psophocarpus</taxon>
    </lineage>
</organism>
<dbReference type="InterPro" id="IPR057290">
    <property type="entry name" value="CHX17_C"/>
</dbReference>
<name>A0AAN9RYT8_PSOTE</name>
<keyword evidence="15" id="KW-1185">Reference proteome</keyword>
<dbReference type="PANTHER" id="PTHR32468">
    <property type="entry name" value="CATION/H + ANTIPORTER"/>
    <property type="match status" value="1"/>
</dbReference>
<dbReference type="Pfam" id="PF00999">
    <property type="entry name" value="Na_H_Exchanger"/>
    <property type="match status" value="1"/>
</dbReference>
<keyword evidence="8 10" id="KW-0472">Membrane</keyword>
<keyword evidence="2" id="KW-0813">Transport</keyword>
<dbReference type="GO" id="GO:0012505">
    <property type="term" value="C:endomembrane system"/>
    <property type="evidence" value="ECO:0007669"/>
    <property type="project" value="TreeGrafter"/>
</dbReference>
<evidence type="ECO:0000256" key="4">
    <source>
        <dbReference type="ARBA" id="ARBA00022692"/>
    </source>
</evidence>
<dbReference type="GO" id="GO:0016020">
    <property type="term" value="C:membrane"/>
    <property type="evidence" value="ECO:0007669"/>
    <property type="project" value="UniProtKB-SubCell"/>
</dbReference>
<feature type="transmembrane region" description="Helical" evidence="10">
    <location>
        <begin position="103"/>
        <end position="126"/>
    </location>
</feature>
<evidence type="ECO:0000256" key="1">
    <source>
        <dbReference type="ARBA" id="ARBA00004141"/>
    </source>
</evidence>
<dbReference type="InterPro" id="IPR057291">
    <property type="entry name" value="CHX17_2nd"/>
</dbReference>
<comment type="caution">
    <text evidence="14">The sequence shown here is derived from an EMBL/GenBank/DDBJ whole genome shotgun (WGS) entry which is preliminary data.</text>
</comment>
<feature type="transmembrane region" description="Helical" evidence="10">
    <location>
        <begin position="363"/>
        <end position="384"/>
    </location>
</feature>
<dbReference type="InterPro" id="IPR050794">
    <property type="entry name" value="CPA2_transporter"/>
</dbReference>
<dbReference type="Pfam" id="PF23256">
    <property type="entry name" value="CHX17_2nd"/>
    <property type="match status" value="1"/>
</dbReference>
<evidence type="ECO:0000256" key="2">
    <source>
        <dbReference type="ARBA" id="ARBA00022448"/>
    </source>
</evidence>
<feature type="transmembrane region" description="Helical" evidence="10">
    <location>
        <begin position="72"/>
        <end position="91"/>
    </location>
</feature>
<sequence>MAQTNFISPTLSLNRTLEICETIKKLQASSKGIFYYDNPLSYAFPVVNLQAILVCISTSCLQFFLHPIGETIFISQVLAGVLTGPPILGQIKTVKVWLFATRPWYVCEVIGLYTTMMFLFLMSVKVDISMVMRLGKKTWVIGVVSFLMPFILTISAVLVLRQTLSPEADIYKSLFCIAVFSSTGSFQVTTSVLEDFKLLNSEVGQLAISSSMINGVISAICQLMLVTHYKRNLRKPRNGSTKMTIISLLVMVFIIVFVLRPIMLWMVRKTPKGKPIKESYLFSVYIMVLLCALCSEIIGEPYYIGPLILGLAVPEGPPLGSALVESLDTLVSGLFLPLCYLVSCASIQFHLVDAHSFSIVQPIAIIGFFGKLVGTMLPSFYFNMSSTDSLSLGLIMSSQGFTHLLHLRNLRYHGMINNRSYTQMVIALIWLTAASNPIVKYVYDPSKSYLSSNRRKTIEHAPPYDVLPLMACIHCDENTIPIINILEMSNSTIENPIFFHVLHLVQIKGRIIPVLIDHQPNEKANPLCYDESHNILNAFQSYEQHNNLTVKFYTSISPYETMHDEICRQAAHKKVCMIIAPFHKQWGSSEIMELPHPIRALNRHLLRTAPCSVGILIERQNLILNNPLNSTCFYNVGVVFIEGSDDREALAYAMRMASKPNVQVTLIRLIEPRKKSKQLISRDLDGELIHNFKVNFIQIKRHDYKEEVVRDSVEVVSVIRSLEGCFDLVLVGRRHDCESSLFYGYTEWIEYPELGSVADMLVSSDSTFDGSVLVVQQHNKVEFAHQDLPLENSIIPKHQLASHLEVPPIPAVWSVI</sequence>
<dbReference type="InterPro" id="IPR006153">
    <property type="entry name" value="Cation/H_exchanger_TM"/>
</dbReference>
<dbReference type="Proteomes" id="UP001386955">
    <property type="component" value="Unassembled WGS sequence"/>
</dbReference>
<dbReference type="PANTHER" id="PTHR32468:SF66">
    <property type="entry name" value="CATION_H+ EXCHANGER DOMAIN-CONTAINING PROTEIN"/>
    <property type="match status" value="1"/>
</dbReference>
<evidence type="ECO:0000259" key="11">
    <source>
        <dbReference type="Pfam" id="PF00999"/>
    </source>
</evidence>
<reference evidence="14 15" key="1">
    <citation type="submission" date="2024-01" db="EMBL/GenBank/DDBJ databases">
        <title>The genomes of 5 underutilized Papilionoideae crops provide insights into root nodulation and disease resistanc.</title>
        <authorList>
            <person name="Jiang F."/>
        </authorList>
    </citation>
    <scope>NUCLEOTIDE SEQUENCE [LARGE SCALE GENOMIC DNA]</scope>
    <source>
        <strain evidence="14">DUOXIRENSHENG_FW03</strain>
        <tissue evidence="14">Leaves</tissue>
    </source>
</reference>
<evidence type="ECO:0000256" key="9">
    <source>
        <dbReference type="ARBA" id="ARBA00038341"/>
    </source>
</evidence>
<comment type="subcellular location">
    <subcellularLocation>
        <location evidence="1">Membrane</location>
        <topology evidence="1">Multi-pass membrane protein</topology>
    </subcellularLocation>
</comment>
<evidence type="ECO:0000256" key="7">
    <source>
        <dbReference type="ARBA" id="ARBA00023065"/>
    </source>
</evidence>
<feature type="domain" description="Cation/H(+) antiporter central" evidence="12">
    <location>
        <begin position="501"/>
        <end position="619"/>
    </location>
</feature>
<keyword evidence="3" id="KW-0633">Potassium transport</keyword>
<evidence type="ECO:0000313" key="14">
    <source>
        <dbReference type="EMBL" id="KAK7385595.1"/>
    </source>
</evidence>
<feature type="domain" description="Cation/H(+) antiporter C-terminal" evidence="13">
    <location>
        <begin position="635"/>
        <end position="778"/>
    </location>
</feature>
<dbReference type="GO" id="GO:0006813">
    <property type="term" value="P:potassium ion transport"/>
    <property type="evidence" value="ECO:0007669"/>
    <property type="project" value="UniProtKB-KW"/>
</dbReference>
<dbReference type="InterPro" id="IPR038770">
    <property type="entry name" value="Na+/solute_symporter_sf"/>
</dbReference>